<evidence type="ECO:0000256" key="11">
    <source>
        <dbReference type="ARBA" id="ARBA00023054"/>
    </source>
</evidence>
<keyword evidence="12 14" id="KW-0539">Nucleus</keyword>
<dbReference type="Proteomes" id="UP000316726">
    <property type="component" value="Chromosome 16"/>
</dbReference>
<dbReference type="GO" id="GO:0008270">
    <property type="term" value="F:zinc ion binding"/>
    <property type="evidence" value="ECO:0007669"/>
    <property type="project" value="UniProtKB-KW"/>
</dbReference>
<dbReference type="InterPro" id="IPR001841">
    <property type="entry name" value="Znf_RING"/>
</dbReference>
<evidence type="ECO:0000256" key="10">
    <source>
        <dbReference type="ARBA" id="ARBA00022853"/>
    </source>
</evidence>
<evidence type="ECO:0000256" key="1">
    <source>
        <dbReference type="ARBA" id="ARBA00000900"/>
    </source>
</evidence>
<dbReference type="InterPro" id="IPR013956">
    <property type="entry name" value="E3_ubiquit_lig_Bre1"/>
</dbReference>
<evidence type="ECO:0000259" key="17">
    <source>
        <dbReference type="PROSITE" id="PS50089"/>
    </source>
</evidence>
<dbReference type="PANTHER" id="PTHR23163">
    <property type="entry name" value="RING FINGER PROTEIN-RELATED"/>
    <property type="match status" value="1"/>
</dbReference>
<accession>A0A5B8MXG4</accession>
<dbReference type="PROSITE" id="PS50089">
    <property type="entry name" value="ZF_RING_2"/>
    <property type="match status" value="1"/>
</dbReference>
<dbReference type="UniPathway" id="UPA00143"/>
<evidence type="ECO:0000256" key="15">
    <source>
        <dbReference type="SAM" id="Coils"/>
    </source>
</evidence>
<proteinExistence type="inferred from homology"/>
<dbReference type="GO" id="GO:0016567">
    <property type="term" value="P:protein ubiquitination"/>
    <property type="evidence" value="ECO:0007669"/>
    <property type="project" value="UniProtKB-UniRule"/>
</dbReference>
<dbReference type="InterPro" id="IPR017907">
    <property type="entry name" value="Znf_RING_CS"/>
</dbReference>
<dbReference type="GO" id="GO:0061630">
    <property type="term" value="F:ubiquitin protein ligase activity"/>
    <property type="evidence" value="ECO:0007669"/>
    <property type="project" value="UniProtKB-EC"/>
</dbReference>
<dbReference type="PANTHER" id="PTHR23163:SF0">
    <property type="entry name" value="E3 UBIQUITIN-PROTEIN LIGASE BRE1"/>
    <property type="match status" value="1"/>
</dbReference>
<dbReference type="CDD" id="cd16499">
    <property type="entry name" value="RING-HC_Bre1-like"/>
    <property type="match status" value="1"/>
</dbReference>
<evidence type="ECO:0000256" key="9">
    <source>
        <dbReference type="ARBA" id="ARBA00022833"/>
    </source>
</evidence>
<name>A0A5B8MXG4_9CHLO</name>
<evidence type="ECO:0000256" key="3">
    <source>
        <dbReference type="ARBA" id="ARBA00004906"/>
    </source>
</evidence>
<keyword evidence="8 14" id="KW-0833">Ubl conjugation pathway</keyword>
<keyword evidence="11 14" id="KW-0175">Coiled coil</keyword>
<feature type="domain" description="RING-type" evidence="17">
    <location>
        <begin position="318"/>
        <end position="356"/>
    </location>
</feature>
<evidence type="ECO:0000256" key="4">
    <source>
        <dbReference type="ARBA" id="ARBA00005555"/>
    </source>
</evidence>
<evidence type="ECO:0000256" key="16">
    <source>
        <dbReference type="SAM" id="MobiDB-lite"/>
    </source>
</evidence>
<evidence type="ECO:0000256" key="8">
    <source>
        <dbReference type="ARBA" id="ARBA00022786"/>
    </source>
</evidence>
<dbReference type="PROSITE" id="PS00518">
    <property type="entry name" value="ZF_RING_1"/>
    <property type="match status" value="1"/>
</dbReference>
<dbReference type="SUPFAM" id="SSF90257">
    <property type="entry name" value="Myosin rod fragments"/>
    <property type="match status" value="1"/>
</dbReference>
<dbReference type="STRING" id="1764295.A0A5B8MXG4"/>
<comment type="similarity">
    <text evidence="4 14">Belongs to the BRE1 family.</text>
</comment>
<dbReference type="SUPFAM" id="SSF57850">
    <property type="entry name" value="RING/U-box"/>
    <property type="match status" value="1"/>
</dbReference>
<reference evidence="18 19" key="1">
    <citation type="submission" date="2018-07" db="EMBL/GenBank/DDBJ databases">
        <title>The complete nuclear genome of the prasinophyte Chloropicon primus (CCMP1205).</title>
        <authorList>
            <person name="Pombert J.-F."/>
            <person name="Otis C."/>
            <person name="Turmel M."/>
            <person name="Lemieux C."/>
        </authorList>
    </citation>
    <scope>NUCLEOTIDE SEQUENCE [LARGE SCALE GENOMIC DNA]</scope>
    <source>
        <strain evidence="18 19">CCMP1205</strain>
    </source>
</reference>
<evidence type="ECO:0000256" key="7">
    <source>
        <dbReference type="ARBA" id="ARBA00022771"/>
    </source>
</evidence>
<dbReference type="AlphaFoldDB" id="A0A5B8MXG4"/>
<dbReference type="GO" id="GO:0033503">
    <property type="term" value="C:HULC complex"/>
    <property type="evidence" value="ECO:0007669"/>
    <property type="project" value="TreeGrafter"/>
</dbReference>
<dbReference type="InterPro" id="IPR018957">
    <property type="entry name" value="Znf_C3HC4_RING-type"/>
</dbReference>
<evidence type="ECO:0000313" key="19">
    <source>
        <dbReference type="Proteomes" id="UP000316726"/>
    </source>
</evidence>
<evidence type="ECO:0000256" key="12">
    <source>
        <dbReference type="ARBA" id="ARBA00023242"/>
    </source>
</evidence>
<evidence type="ECO:0000256" key="6">
    <source>
        <dbReference type="ARBA" id="ARBA00022723"/>
    </source>
</evidence>
<dbReference type="EC" id="2.3.2.27" evidence="14"/>
<keyword evidence="6 14" id="KW-0479">Metal-binding</keyword>
<evidence type="ECO:0000256" key="2">
    <source>
        <dbReference type="ARBA" id="ARBA00004123"/>
    </source>
</evidence>
<feature type="region of interest" description="Disordered" evidence="16">
    <location>
        <begin position="266"/>
        <end position="302"/>
    </location>
</feature>
<evidence type="ECO:0000256" key="5">
    <source>
        <dbReference type="ARBA" id="ARBA00022679"/>
    </source>
</evidence>
<evidence type="ECO:0000256" key="14">
    <source>
        <dbReference type="RuleBase" id="RU365038"/>
    </source>
</evidence>
<dbReference type="GO" id="GO:0005634">
    <property type="term" value="C:nucleus"/>
    <property type="evidence" value="ECO:0007669"/>
    <property type="project" value="UniProtKB-SubCell"/>
</dbReference>
<organism evidence="18 19">
    <name type="scientific">Chloropicon primus</name>
    <dbReference type="NCBI Taxonomy" id="1764295"/>
    <lineage>
        <taxon>Eukaryota</taxon>
        <taxon>Viridiplantae</taxon>
        <taxon>Chlorophyta</taxon>
        <taxon>Chloropicophyceae</taxon>
        <taxon>Chloropicales</taxon>
        <taxon>Chloropicaceae</taxon>
        <taxon>Chloropicon</taxon>
    </lineage>
</organism>
<protein>
    <recommendedName>
        <fullName evidence="14">E3 ubiquitin protein ligase</fullName>
        <ecNumber evidence="14">2.3.2.27</ecNumber>
    </recommendedName>
</protein>
<dbReference type="GO" id="GO:0006325">
    <property type="term" value="P:chromatin organization"/>
    <property type="evidence" value="ECO:0007669"/>
    <property type="project" value="UniProtKB-KW"/>
</dbReference>
<evidence type="ECO:0000313" key="18">
    <source>
        <dbReference type="EMBL" id="QDZ25273.1"/>
    </source>
</evidence>
<gene>
    <name evidence="18" type="ORF">A3770_16p77910</name>
</gene>
<dbReference type="OrthoDB" id="10266039at2759"/>
<dbReference type="Gene3D" id="3.30.40.10">
    <property type="entry name" value="Zinc/RING finger domain, C3HC4 (zinc finger)"/>
    <property type="match status" value="1"/>
</dbReference>
<dbReference type="InterPro" id="IPR013083">
    <property type="entry name" value="Znf_RING/FYVE/PHD"/>
</dbReference>
<feature type="coiled-coil region" evidence="15">
    <location>
        <begin position="133"/>
        <end position="167"/>
    </location>
</feature>
<keyword evidence="19" id="KW-1185">Reference proteome</keyword>
<feature type="coiled-coil region" evidence="15">
    <location>
        <begin position="26"/>
        <end position="53"/>
    </location>
</feature>
<keyword evidence="5 14" id="KW-0808">Transferase</keyword>
<keyword evidence="9 14" id="KW-0862">Zinc</keyword>
<keyword evidence="7 13" id="KW-0863">Zinc-finger</keyword>
<comment type="catalytic activity">
    <reaction evidence="1 14">
        <text>S-ubiquitinyl-[E2 ubiquitin-conjugating enzyme]-L-cysteine + [acceptor protein]-L-lysine = [E2 ubiquitin-conjugating enzyme]-L-cysteine + N(6)-ubiquitinyl-[acceptor protein]-L-lysine.</text>
        <dbReference type="EC" id="2.3.2.27"/>
    </reaction>
</comment>
<comment type="subcellular location">
    <subcellularLocation>
        <location evidence="2 14">Nucleus</location>
    </subcellularLocation>
</comment>
<keyword evidence="10 14" id="KW-0156">Chromatin regulator</keyword>
<dbReference type="SMART" id="SM00184">
    <property type="entry name" value="RING"/>
    <property type="match status" value="1"/>
</dbReference>
<evidence type="ECO:0000256" key="13">
    <source>
        <dbReference type="PROSITE-ProRule" id="PRU00175"/>
    </source>
</evidence>
<dbReference type="Pfam" id="PF00097">
    <property type="entry name" value="zf-C3HC4"/>
    <property type="match status" value="1"/>
</dbReference>
<dbReference type="EMBL" id="CP031049">
    <property type="protein sequence ID" value="QDZ25273.1"/>
    <property type="molecule type" value="Genomic_DNA"/>
</dbReference>
<comment type="pathway">
    <text evidence="3 14">Protein modification; protein ubiquitination.</text>
</comment>
<sequence>MPMSKTMDGSRGVGHYVGGHQAGDYKSARLQEIEILKKQLEQMEGDYQKLQAEVTKEHSFSQAYKDAENERELQIVYYKQQGETLSKQLEILSKRVADYNAKEKELNELKLSMASGGSAGDAEKKDSKLRTALESLSSQVDAYIEEIDELNESFDDIQAHNSKLLQQLTEQSECQVKLRAQMLRQEKDVANIRKEMVTQESRIRDEKALYNTKETELREVEKKYNMMELKWQQTTRSLQEKEKVQRELEAVESKLKQKISELENELDVQKETSANEKKRKLEGDTSVHGGSEDKAKKSVGKKDIREVQMKHYQKLLFCSICNTREKKMIIKRCLHMFCKECISTSVQSRNRKCPACGAKFAQSDLQPIYF</sequence>